<evidence type="ECO:0000259" key="6">
    <source>
        <dbReference type="PROSITE" id="PS50893"/>
    </source>
</evidence>
<evidence type="ECO:0000256" key="2">
    <source>
        <dbReference type="ARBA" id="ARBA00022448"/>
    </source>
</evidence>
<comment type="similarity">
    <text evidence="1">Belongs to the ABC transporter superfamily.</text>
</comment>
<dbReference type="SUPFAM" id="SSF52540">
    <property type="entry name" value="P-loop containing nucleoside triphosphate hydrolases"/>
    <property type="match status" value="1"/>
</dbReference>
<name>A0A543CU08_9ACTN</name>
<protein>
    <submittedName>
        <fullName evidence="7">Oligopeptide/dipeptide ABC transporter ATP-binding protein</fullName>
    </submittedName>
</protein>
<dbReference type="PROSITE" id="PS00211">
    <property type="entry name" value="ABC_TRANSPORTER_1"/>
    <property type="match status" value="1"/>
</dbReference>
<evidence type="ECO:0000313" key="8">
    <source>
        <dbReference type="Proteomes" id="UP000316096"/>
    </source>
</evidence>
<evidence type="ECO:0000256" key="4">
    <source>
        <dbReference type="ARBA" id="ARBA00022840"/>
    </source>
</evidence>
<dbReference type="Proteomes" id="UP000316096">
    <property type="component" value="Unassembled WGS sequence"/>
</dbReference>
<accession>A0A543CU08</accession>
<dbReference type="Gene3D" id="3.40.50.300">
    <property type="entry name" value="P-loop containing nucleotide triphosphate hydrolases"/>
    <property type="match status" value="1"/>
</dbReference>
<dbReference type="NCBIfam" id="TIGR01727">
    <property type="entry name" value="oligo_HPY"/>
    <property type="match status" value="1"/>
</dbReference>
<dbReference type="InterPro" id="IPR050319">
    <property type="entry name" value="ABC_transp_ATP-bind"/>
</dbReference>
<organism evidence="7 8">
    <name type="scientific">Actinoallomurus bryophytorum</name>
    <dbReference type="NCBI Taxonomy" id="1490222"/>
    <lineage>
        <taxon>Bacteria</taxon>
        <taxon>Bacillati</taxon>
        <taxon>Actinomycetota</taxon>
        <taxon>Actinomycetes</taxon>
        <taxon>Streptosporangiales</taxon>
        <taxon>Thermomonosporaceae</taxon>
        <taxon>Actinoallomurus</taxon>
    </lineage>
</organism>
<feature type="region of interest" description="Disordered" evidence="5">
    <location>
        <begin position="319"/>
        <end position="362"/>
    </location>
</feature>
<dbReference type="RefSeq" id="WP_141960265.1">
    <property type="nucleotide sequence ID" value="NZ_VFOZ01000001.1"/>
</dbReference>
<dbReference type="InterPro" id="IPR013563">
    <property type="entry name" value="Oligopep_ABC_C"/>
</dbReference>
<evidence type="ECO:0000256" key="5">
    <source>
        <dbReference type="SAM" id="MobiDB-lite"/>
    </source>
</evidence>
<evidence type="ECO:0000256" key="3">
    <source>
        <dbReference type="ARBA" id="ARBA00022741"/>
    </source>
</evidence>
<feature type="compositionally biased region" description="Polar residues" evidence="5">
    <location>
        <begin position="351"/>
        <end position="362"/>
    </location>
</feature>
<evidence type="ECO:0000313" key="7">
    <source>
        <dbReference type="EMBL" id="TQM00596.1"/>
    </source>
</evidence>
<dbReference type="GO" id="GO:0055085">
    <property type="term" value="P:transmembrane transport"/>
    <property type="evidence" value="ECO:0007669"/>
    <property type="project" value="UniProtKB-ARBA"/>
</dbReference>
<comment type="caution">
    <text evidence="7">The sequence shown here is derived from an EMBL/GenBank/DDBJ whole genome shotgun (WGS) entry which is preliminary data.</text>
</comment>
<dbReference type="EMBL" id="VFOZ01000001">
    <property type="protein sequence ID" value="TQM00596.1"/>
    <property type="molecule type" value="Genomic_DNA"/>
</dbReference>
<sequence length="362" mass="38314">MSELRFDDLTVRFGTRRRGITAVDHVDLTVPPGTVVGLVGESGSGKSTLARAAVGLTPVTGGRVLLDGRPPRRGSRGAARRPIQLVFQDPYSSLDPRMTIGASIAEAIPRGAVRGSADRRGEVARLLGLVGLAAGHAGEYPAALSGGQCQRVALARALAGRPDVIIADEITSALDVSVQGTVLNLVRDLQRRMRLSMLFISHDLTVVRYVSDVIAVMYLGRIVEYGPADDVLAEPQHPYTRELLAAAPRPGAAPVDLPDPDPALRAVADAEPADPHHPPPGCRFHPRCPIGPLVRDDREACRETEPAAEGHRHRAACHFADAASGSPEPDHERPDHGRSDHGQSDHGPPGTGTSQEISGTAI</sequence>
<keyword evidence="2" id="KW-0813">Transport</keyword>
<dbReference type="AlphaFoldDB" id="A0A543CU08"/>
<dbReference type="PANTHER" id="PTHR43776">
    <property type="entry name" value="TRANSPORT ATP-BINDING PROTEIN"/>
    <property type="match status" value="1"/>
</dbReference>
<dbReference type="PANTHER" id="PTHR43776:SF7">
    <property type="entry name" value="D,D-DIPEPTIDE TRANSPORT ATP-BINDING PROTEIN DDPF-RELATED"/>
    <property type="match status" value="1"/>
</dbReference>
<feature type="compositionally biased region" description="Basic and acidic residues" evidence="5">
    <location>
        <begin position="328"/>
        <end position="344"/>
    </location>
</feature>
<evidence type="ECO:0000256" key="1">
    <source>
        <dbReference type="ARBA" id="ARBA00005417"/>
    </source>
</evidence>
<dbReference type="InterPro" id="IPR017871">
    <property type="entry name" value="ABC_transporter-like_CS"/>
</dbReference>
<dbReference type="OrthoDB" id="2986442at2"/>
<dbReference type="Pfam" id="PF08352">
    <property type="entry name" value="oligo_HPY"/>
    <property type="match status" value="1"/>
</dbReference>
<keyword evidence="4 7" id="KW-0067">ATP-binding</keyword>
<gene>
    <name evidence="7" type="ORF">FB559_6311</name>
</gene>
<feature type="domain" description="ABC transporter" evidence="6">
    <location>
        <begin position="4"/>
        <end position="244"/>
    </location>
</feature>
<dbReference type="GO" id="GO:0015833">
    <property type="term" value="P:peptide transport"/>
    <property type="evidence" value="ECO:0007669"/>
    <property type="project" value="InterPro"/>
</dbReference>
<dbReference type="CDD" id="cd03257">
    <property type="entry name" value="ABC_NikE_OppD_transporters"/>
    <property type="match status" value="1"/>
</dbReference>
<keyword evidence="3" id="KW-0547">Nucleotide-binding</keyword>
<dbReference type="InterPro" id="IPR027417">
    <property type="entry name" value="P-loop_NTPase"/>
</dbReference>
<dbReference type="GO" id="GO:0005524">
    <property type="term" value="F:ATP binding"/>
    <property type="evidence" value="ECO:0007669"/>
    <property type="project" value="UniProtKB-KW"/>
</dbReference>
<dbReference type="GO" id="GO:0016887">
    <property type="term" value="F:ATP hydrolysis activity"/>
    <property type="evidence" value="ECO:0007669"/>
    <property type="project" value="InterPro"/>
</dbReference>
<reference evidence="7 8" key="1">
    <citation type="submission" date="2019-06" db="EMBL/GenBank/DDBJ databases">
        <title>Sequencing the genomes of 1000 actinobacteria strains.</title>
        <authorList>
            <person name="Klenk H.-P."/>
        </authorList>
    </citation>
    <scope>NUCLEOTIDE SEQUENCE [LARGE SCALE GENOMIC DNA]</scope>
    <source>
        <strain evidence="7 8">DSM 102200</strain>
    </source>
</reference>
<dbReference type="InterPro" id="IPR003593">
    <property type="entry name" value="AAA+_ATPase"/>
</dbReference>
<dbReference type="SMART" id="SM00382">
    <property type="entry name" value="AAA"/>
    <property type="match status" value="1"/>
</dbReference>
<dbReference type="InterPro" id="IPR003439">
    <property type="entry name" value="ABC_transporter-like_ATP-bd"/>
</dbReference>
<dbReference type="PROSITE" id="PS50893">
    <property type="entry name" value="ABC_TRANSPORTER_2"/>
    <property type="match status" value="1"/>
</dbReference>
<keyword evidence="8" id="KW-1185">Reference proteome</keyword>
<proteinExistence type="inferred from homology"/>
<dbReference type="Pfam" id="PF00005">
    <property type="entry name" value="ABC_tran"/>
    <property type="match status" value="1"/>
</dbReference>